<accession>A0A0R3TMZ4</accession>
<proteinExistence type="predicted"/>
<gene>
    <name evidence="2" type="ORF">HNAJ_LOCUS8723</name>
</gene>
<feature type="domain" description="Cep192-like" evidence="1">
    <location>
        <begin position="54"/>
        <end position="116"/>
    </location>
</feature>
<keyword evidence="3" id="KW-1185">Reference proteome</keyword>
<name>A0A0R3TMZ4_RODNA</name>
<sequence>MIGDSVVGEIVCQGYGEKLRVGLIEESDKSSWIIKRKIDSLGCMTVLCTLPEIHPNFRVNQKFMLVNEGNVSLQLHLDENEPISGQNSSEFHVSMEKTILPPKENAIFTVSFCSEKVNITSLAKFFFFWSAITEDRESVRLS</sequence>
<dbReference type="AlphaFoldDB" id="A0A0R3TMZ4"/>
<evidence type="ECO:0000313" key="4">
    <source>
        <dbReference type="WBParaSite" id="HNAJ_0000872701-mRNA-1"/>
    </source>
</evidence>
<dbReference type="Gene3D" id="2.60.40.10">
    <property type="entry name" value="Immunoglobulins"/>
    <property type="match status" value="1"/>
</dbReference>
<dbReference type="InterPro" id="IPR054089">
    <property type="entry name" value="Cep192-like_D3"/>
</dbReference>
<protein>
    <submittedName>
        <fullName evidence="4">NPL domain-containing protein</fullName>
    </submittedName>
</protein>
<dbReference type="Pfam" id="PF22067">
    <property type="entry name" value="Cep192_D3"/>
    <property type="match status" value="1"/>
</dbReference>
<dbReference type="EMBL" id="UZAE01012371">
    <property type="protein sequence ID" value="VDO04806.1"/>
    <property type="molecule type" value="Genomic_DNA"/>
</dbReference>
<dbReference type="WBParaSite" id="HNAJ_0000872701-mRNA-1">
    <property type="protein sequence ID" value="HNAJ_0000872701-mRNA-1"/>
    <property type="gene ID" value="HNAJ_0000872701"/>
</dbReference>
<evidence type="ECO:0000259" key="1">
    <source>
        <dbReference type="Pfam" id="PF22067"/>
    </source>
</evidence>
<dbReference type="Proteomes" id="UP000278807">
    <property type="component" value="Unassembled WGS sequence"/>
</dbReference>
<evidence type="ECO:0000313" key="2">
    <source>
        <dbReference type="EMBL" id="VDO04806.1"/>
    </source>
</evidence>
<evidence type="ECO:0000313" key="3">
    <source>
        <dbReference type="Proteomes" id="UP000278807"/>
    </source>
</evidence>
<reference evidence="2 3" key="2">
    <citation type="submission" date="2018-11" db="EMBL/GenBank/DDBJ databases">
        <authorList>
            <consortium name="Pathogen Informatics"/>
        </authorList>
    </citation>
    <scope>NUCLEOTIDE SEQUENCE [LARGE SCALE GENOMIC DNA]</scope>
</reference>
<organism evidence="4">
    <name type="scientific">Rodentolepis nana</name>
    <name type="common">Dwarf tapeworm</name>
    <name type="synonym">Hymenolepis nana</name>
    <dbReference type="NCBI Taxonomy" id="102285"/>
    <lineage>
        <taxon>Eukaryota</taxon>
        <taxon>Metazoa</taxon>
        <taxon>Spiralia</taxon>
        <taxon>Lophotrochozoa</taxon>
        <taxon>Platyhelminthes</taxon>
        <taxon>Cestoda</taxon>
        <taxon>Eucestoda</taxon>
        <taxon>Cyclophyllidea</taxon>
        <taxon>Hymenolepididae</taxon>
        <taxon>Rodentolepis</taxon>
    </lineage>
</organism>
<reference evidence="4" key="1">
    <citation type="submission" date="2017-02" db="UniProtKB">
        <authorList>
            <consortium name="WormBaseParasite"/>
        </authorList>
    </citation>
    <scope>IDENTIFICATION</scope>
</reference>
<dbReference type="InterPro" id="IPR013783">
    <property type="entry name" value="Ig-like_fold"/>
</dbReference>